<feature type="transmembrane region" description="Helical" evidence="1">
    <location>
        <begin position="159"/>
        <end position="177"/>
    </location>
</feature>
<organism evidence="2 3">
    <name type="scientific">Pelagicoccus enzymogenes</name>
    <dbReference type="NCBI Taxonomy" id="2773457"/>
    <lineage>
        <taxon>Bacteria</taxon>
        <taxon>Pseudomonadati</taxon>
        <taxon>Verrucomicrobiota</taxon>
        <taxon>Opitutia</taxon>
        <taxon>Puniceicoccales</taxon>
        <taxon>Pelagicoccaceae</taxon>
        <taxon>Pelagicoccus</taxon>
    </lineage>
</organism>
<keyword evidence="1" id="KW-0812">Transmembrane</keyword>
<dbReference type="RefSeq" id="WP_191616547.1">
    <property type="nucleotide sequence ID" value="NZ_JACYFG010000007.1"/>
</dbReference>
<feature type="transmembrane region" description="Helical" evidence="1">
    <location>
        <begin position="12"/>
        <end position="36"/>
    </location>
</feature>
<feature type="transmembrane region" description="Helical" evidence="1">
    <location>
        <begin position="93"/>
        <end position="126"/>
    </location>
</feature>
<keyword evidence="1" id="KW-0472">Membrane</keyword>
<accession>A0A927F723</accession>
<gene>
    <name evidence="2" type="ORF">IEN85_07940</name>
</gene>
<feature type="transmembrane region" description="Helical" evidence="1">
    <location>
        <begin position="209"/>
        <end position="228"/>
    </location>
</feature>
<comment type="caution">
    <text evidence="2">The sequence shown here is derived from an EMBL/GenBank/DDBJ whole genome shotgun (WGS) entry which is preliminary data.</text>
</comment>
<keyword evidence="1" id="KW-1133">Transmembrane helix</keyword>
<feature type="transmembrane region" description="Helical" evidence="1">
    <location>
        <begin position="132"/>
        <end position="152"/>
    </location>
</feature>
<name>A0A927F723_9BACT</name>
<sequence length="240" mass="25426">MKGLLYMRIQELMTAGSTVRFGLIFVICFGLFLLIGLDPEGVGARYEGFVAGVFALKFLPVFCLTKGGETLRSELKDGTIEYLWVRPASKAELYLGFVCSSYLGILALIVPALLGISLAGLAMGAVSFGGLLSLWISVLTAIASFTAISGAISSFSSKFVVLGIFYYSFVELGLGSIPNGVQRLAVSFHTRTLLNGFSTGGANFSLESFAWILGTGFVALALGTVIFSQSRYGVGGEKEA</sequence>
<dbReference type="EMBL" id="JACYFG010000007">
    <property type="protein sequence ID" value="MBD5779422.1"/>
    <property type="molecule type" value="Genomic_DNA"/>
</dbReference>
<keyword evidence="3" id="KW-1185">Reference proteome</keyword>
<dbReference type="AlphaFoldDB" id="A0A927F723"/>
<dbReference type="Proteomes" id="UP000622317">
    <property type="component" value="Unassembled WGS sequence"/>
</dbReference>
<protein>
    <recommendedName>
        <fullName evidence="4">ABC-2 type transport system permease protein</fullName>
    </recommendedName>
</protein>
<evidence type="ECO:0000313" key="2">
    <source>
        <dbReference type="EMBL" id="MBD5779422.1"/>
    </source>
</evidence>
<evidence type="ECO:0008006" key="4">
    <source>
        <dbReference type="Google" id="ProtNLM"/>
    </source>
</evidence>
<evidence type="ECO:0000256" key="1">
    <source>
        <dbReference type="SAM" id="Phobius"/>
    </source>
</evidence>
<feature type="transmembrane region" description="Helical" evidence="1">
    <location>
        <begin position="48"/>
        <end position="65"/>
    </location>
</feature>
<reference evidence="2" key="1">
    <citation type="submission" date="2020-09" db="EMBL/GenBank/DDBJ databases">
        <title>Pelagicoccus enzymogenes sp. nov. with an EPS production, isolated from marine sediment.</title>
        <authorList>
            <person name="Feng X."/>
        </authorList>
    </citation>
    <scope>NUCLEOTIDE SEQUENCE</scope>
    <source>
        <strain evidence="2">NFK12</strain>
    </source>
</reference>
<evidence type="ECO:0000313" key="3">
    <source>
        <dbReference type="Proteomes" id="UP000622317"/>
    </source>
</evidence>
<proteinExistence type="predicted"/>